<dbReference type="AlphaFoldDB" id="A0A9W9GD11"/>
<dbReference type="InterPro" id="IPR029058">
    <property type="entry name" value="AB_hydrolase_fold"/>
</dbReference>
<evidence type="ECO:0000313" key="2">
    <source>
        <dbReference type="EMBL" id="KAJ5116559.1"/>
    </source>
</evidence>
<dbReference type="EMBL" id="JAPQKH010000001">
    <property type="protein sequence ID" value="KAJ5116559.1"/>
    <property type="molecule type" value="Genomic_DNA"/>
</dbReference>
<reference evidence="2" key="1">
    <citation type="submission" date="2022-11" db="EMBL/GenBank/DDBJ databases">
        <authorList>
            <person name="Petersen C."/>
        </authorList>
    </citation>
    <scope>NUCLEOTIDE SEQUENCE</scope>
    <source>
        <strain evidence="2">IBT 30069</strain>
    </source>
</reference>
<protein>
    <submittedName>
        <fullName evidence="2">Alpha/beta-hydrolase</fullName>
    </submittedName>
</protein>
<dbReference type="GO" id="GO:0072330">
    <property type="term" value="P:monocarboxylic acid biosynthetic process"/>
    <property type="evidence" value="ECO:0007669"/>
    <property type="project" value="UniProtKB-ARBA"/>
</dbReference>
<proteinExistence type="predicted"/>
<comment type="caution">
    <text evidence="2">The sequence shown here is derived from an EMBL/GenBank/DDBJ whole genome shotgun (WGS) entry which is preliminary data.</text>
</comment>
<keyword evidence="3" id="KW-1185">Reference proteome</keyword>
<dbReference type="Gene3D" id="3.40.50.1820">
    <property type="entry name" value="alpha/beta hydrolase"/>
    <property type="match status" value="1"/>
</dbReference>
<dbReference type="Proteomes" id="UP001149165">
    <property type="component" value="Unassembled WGS sequence"/>
</dbReference>
<feature type="domain" description="AB hydrolase-1" evidence="1">
    <location>
        <begin position="5"/>
        <end position="63"/>
    </location>
</feature>
<dbReference type="InterPro" id="IPR000073">
    <property type="entry name" value="AB_hydrolase_1"/>
</dbReference>
<dbReference type="GO" id="GO:0017000">
    <property type="term" value="P:antibiotic biosynthetic process"/>
    <property type="evidence" value="ECO:0007669"/>
    <property type="project" value="UniProtKB-ARBA"/>
</dbReference>
<evidence type="ECO:0000313" key="3">
    <source>
        <dbReference type="Proteomes" id="UP001149165"/>
    </source>
</evidence>
<sequence length="221" mass="24873">MELTRLLEVANIEPPYVLVGHSYGGVLVREFLRQHGKEKVAGMAIVDSSRVRTPLPSDWPSLMGDFQYPAIVGLDENHVLSAEEYEAVKEDEHRNLPTAQVEESCMVASTEKVNCAIPEGFQALGDSRLSVIFGNESVDFQKVYNFGIANGFGTQEARNSLARRLEDMEKVDEEGQRAHLQMSSQSRFVYARGKARTHNLQYVEPEIIRDEIFWVLGLAEN</sequence>
<accession>A0A9W9GD11</accession>
<reference evidence="2" key="2">
    <citation type="journal article" date="2023" name="IMA Fungus">
        <title>Comparative genomic study of the Penicillium genus elucidates a diverse pangenome and 15 lateral gene transfer events.</title>
        <authorList>
            <person name="Petersen C."/>
            <person name="Sorensen T."/>
            <person name="Nielsen M.R."/>
            <person name="Sondergaard T.E."/>
            <person name="Sorensen J.L."/>
            <person name="Fitzpatrick D.A."/>
            <person name="Frisvad J.C."/>
            <person name="Nielsen K.L."/>
        </authorList>
    </citation>
    <scope>NUCLEOTIDE SEQUENCE</scope>
    <source>
        <strain evidence="2">IBT 30069</strain>
    </source>
</reference>
<gene>
    <name evidence="2" type="ORF">N7456_000907</name>
</gene>
<dbReference type="OrthoDB" id="294702at2759"/>
<dbReference type="SUPFAM" id="SSF53474">
    <property type="entry name" value="alpha/beta-Hydrolases"/>
    <property type="match status" value="1"/>
</dbReference>
<name>A0A9W9GD11_9EURO</name>
<organism evidence="2 3">
    <name type="scientific">Penicillium angulare</name>
    <dbReference type="NCBI Taxonomy" id="116970"/>
    <lineage>
        <taxon>Eukaryota</taxon>
        <taxon>Fungi</taxon>
        <taxon>Dikarya</taxon>
        <taxon>Ascomycota</taxon>
        <taxon>Pezizomycotina</taxon>
        <taxon>Eurotiomycetes</taxon>
        <taxon>Eurotiomycetidae</taxon>
        <taxon>Eurotiales</taxon>
        <taxon>Aspergillaceae</taxon>
        <taxon>Penicillium</taxon>
    </lineage>
</organism>
<evidence type="ECO:0000259" key="1">
    <source>
        <dbReference type="Pfam" id="PF00561"/>
    </source>
</evidence>
<dbReference type="Pfam" id="PF00561">
    <property type="entry name" value="Abhydrolase_1"/>
    <property type="match status" value="1"/>
</dbReference>